<feature type="transmembrane region" description="Helical" evidence="6">
    <location>
        <begin position="459"/>
        <end position="478"/>
    </location>
</feature>
<feature type="transmembrane region" description="Helical" evidence="6">
    <location>
        <begin position="411"/>
        <end position="438"/>
    </location>
</feature>
<reference evidence="9" key="1">
    <citation type="submission" date="2016-10" db="EMBL/GenBank/DDBJ databases">
        <authorList>
            <person name="Varghese N."/>
            <person name="Submissions S."/>
        </authorList>
    </citation>
    <scope>NUCLEOTIDE SEQUENCE [LARGE SCALE GENOMIC DNA]</scope>
    <source>
        <strain evidence="9">CGMCC 1.7062</strain>
    </source>
</reference>
<feature type="transmembrane region" description="Helical" evidence="6">
    <location>
        <begin position="342"/>
        <end position="364"/>
    </location>
</feature>
<evidence type="ECO:0000313" key="8">
    <source>
        <dbReference type="EMBL" id="SEG69347.1"/>
    </source>
</evidence>
<protein>
    <submittedName>
        <fullName evidence="8">Putative ABC transport system permease protein</fullName>
    </submittedName>
</protein>
<sequence>MLWPVVKALLGHYRRHPLQILLVWLGLTLGVSLLVGVTAINHHANQAYASGEKLFANPVPYRIRPKHAETKIPQGFYIQLRREGFKQCVPFDLQKIHTESGFEINLVGVDPISLLQLRNTVTIGDIASQDMIKVPTTIVVSHDLAEHKGWQNGDFLKLDNGIQLGPIKIDSKQGIKGTQILADMSLVRAMKKSSGLSVIACGEMSGAKLEQLRKMIPNGMTLSRSSQSELESLTKAFHTNLSAMSMLSFVVGLFIFYQAMSLSLAQRQPLVGSLRQVGVSGWQLAQALCLELAVLVFLSWLGGNLFGLLLANQMIPAVSQSLNDLYDANIGLSIEWSWEWSLYSFLLAFSGALISCGWPLVRLLKSQPVRLSARLSLMRFTGAEFTWQAFVACGFCVAAIAIYQAPKSQNSGYAIIVLMLLSVALITPFITWKIFTLFSYSLRWVKLRWFFADAAASMSYRGVANMAFMLAMAANMGVETMVGSFRDTTDRWLTQRLAADIYVYPSNNTAVRMSKWLEAQPEVDRVWWRWEEEIPTDHGMMQVVSTGDSVGELDALTVKIAIPNYWYHLHHSRSIMVSESMALKQELRPGDYVDLGAPLGGNWHVVGVYYDYGNPHHQVLLSQNRWLANLAGSGDVALGAVLNDKSQSLFVERRLQSTFRLNSERIYDNTSIHTKAMTTFDRTFAIADTLGNITLVIAVFGIFFATIAGEVTRQRHTSLLRCLGISGKELVVMGGLQLLVFGLISAAIAMPLGLALAQLIVDIVIKQSFGWSLQLQIVPWQYLSTCLWSLLALMIAGALPVLKLIRNTPIHSLRDAL</sequence>
<evidence type="ECO:0000256" key="4">
    <source>
        <dbReference type="ARBA" id="ARBA00022989"/>
    </source>
</evidence>
<evidence type="ECO:0000256" key="3">
    <source>
        <dbReference type="ARBA" id="ARBA00022692"/>
    </source>
</evidence>
<feature type="domain" description="ABC3 transporter permease C-terminal" evidence="7">
    <location>
        <begin position="244"/>
        <end position="368"/>
    </location>
</feature>
<feature type="domain" description="ABC3 transporter permease C-terminal" evidence="7">
    <location>
        <begin position="693"/>
        <end position="808"/>
    </location>
</feature>
<comment type="subcellular location">
    <subcellularLocation>
        <location evidence="1">Cell membrane</location>
        <topology evidence="1">Multi-pass membrane protein</topology>
    </subcellularLocation>
</comment>
<keyword evidence="3 6" id="KW-0812">Transmembrane</keyword>
<dbReference type="GO" id="GO:0005886">
    <property type="term" value="C:plasma membrane"/>
    <property type="evidence" value="ECO:0007669"/>
    <property type="project" value="UniProtKB-SubCell"/>
</dbReference>
<evidence type="ECO:0000313" key="9">
    <source>
        <dbReference type="Proteomes" id="UP000236721"/>
    </source>
</evidence>
<gene>
    <name evidence="8" type="ORF">SAMN04488244_13321</name>
</gene>
<name>A0A1H6C9C1_9VIBR</name>
<feature type="transmembrane region" description="Helical" evidence="6">
    <location>
        <begin position="241"/>
        <end position="260"/>
    </location>
</feature>
<feature type="transmembrane region" description="Helical" evidence="6">
    <location>
        <begin position="690"/>
        <end position="709"/>
    </location>
</feature>
<dbReference type="InterPro" id="IPR038766">
    <property type="entry name" value="Membrane_comp_ABC_pdt"/>
</dbReference>
<dbReference type="OrthoDB" id="343744at2"/>
<keyword evidence="9" id="KW-1185">Reference proteome</keyword>
<dbReference type="Proteomes" id="UP000236721">
    <property type="component" value="Unassembled WGS sequence"/>
</dbReference>
<feature type="transmembrane region" description="Helical" evidence="6">
    <location>
        <begin position="730"/>
        <end position="760"/>
    </location>
</feature>
<dbReference type="RefSeq" id="WP_103882284.1">
    <property type="nucleotide sequence ID" value="NZ_FNVG01000033.1"/>
</dbReference>
<dbReference type="InterPro" id="IPR003838">
    <property type="entry name" value="ABC3_permease_C"/>
</dbReference>
<keyword evidence="4 6" id="KW-1133">Transmembrane helix</keyword>
<evidence type="ECO:0000256" key="5">
    <source>
        <dbReference type="ARBA" id="ARBA00023136"/>
    </source>
</evidence>
<dbReference type="PANTHER" id="PTHR30287">
    <property type="entry name" value="MEMBRANE COMPONENT OF PREDICTED ABC SUPERFAMILY METABOLITE UPTAKE TRANSPORTER"/>
    <property type="match status" value="1"/>
</dbReference>
<feature type="transmembrane region" description="Helical" evidence="6">
    <location>
        <begin position="780"/>
        <end position="802"/>
    </location>
</feature>
<dbReference type="AlphaFoldDB" id="A0A1H6C9C1"/>
<evidence type="ECO:0000256" key="2">
    <source>
        <dbReference type="ARBA" id="ARBA00022475"/>
    </source>
</evidence>
<evidence type="ECO:0000256" key="1">
    <source>
        <dbReference type="ARBA" id="ARBA00004651"/>
    </source>
</evidence>
<dbReference type="Pfam" id="PF02687">
    <property type="entry name" value="FtsX"/>
    <property type="match status" value="2"/>
</dbReference>
<evidence type="ECO:0000256" key="6">
    <source>
        <dbReference type="SAM" id="Phobius"/>
    </source>
</evidence>
<organism evidence="8 9">
    <name type="scientific">Vibrio hangzhouensis</name>
    <dbReference type="NCBI Taxonomy" id="462991"/>
    <lineage>
        <taxon>Bacteria</taxon>
        <taxon>Pseudomonadati</taxon>
        <taxon>Pseudomonadota</taxon>
        <taxon>Gammaproteobacteria</taxon>
        <taxon>Vibrionales</taxon>
        <taxon>Vibrionaceae</taxon>
        <taxon>Vibrio</taxon>
    </lineage>
</organism>
<proteinExistence type="predicted"/>
<accession>A0A1H6C9C1</accession>
<dbReference type="EMBL" id="FNVG01000033">
    <property type="protein sequence ID" value="SEG69347.1"/>
    <property type="molecule type" value="Genomic_DNA"/>
</dbReference>
<feature type="transmembrane region" description="Helical" evidence="6">
    <location>
        <begin position="385"/>
        <end position="405"/>
    </location>
</feature>
<dbReference type="PANTHER" id="PTHR30287:SF2">
    <property type="entry name" value="BLL1001 PROTEIN"/>
    <property type="match status" value="1"/>
</dbReference>
<feature type="transmembrane region" description="Helical" evidence="6">
    <location>
        <begin position="20"/>
        <end position="40"/>
    </location>
</feature>
<evidence type="ECO:0000259" key="7">
    <source>
        <dbReference type="Pfam" id="PF02687"/>
    </source>
</evidence>
<keyword evidence="5 6" id="KW-0472">Membrane</keyword>
<keyword evidence="2" id="KW-1003">Cell membrane</keyword>